<evidence type="ECO:0000313" key="3">
    <source>
        <dbReference type="Proteomes" id="UP000614460"/>
    </source>
</evidence>
<keyword evidence="3" id="KW-1185">Reference proteome</keyword>
<keyword evidence="1" id="KW-0472">Membrane</keyword>
<keyword evidence="1" id="KW-0812">Transmembrane</keyword>
<evidence type="ECO:0000256" key="1">
    <source>
        <dbReference type="SAM" id="Phobius"/>
    </source>
</evidence>
<feature type="transmembrane region" description="Helical" evidence="1">
    <location>
        <begin position="135"/>
        <end position="158"/>
    </location>
</feature>
<sequence>MDRLQVIPLRTISEPNIFSFGKYKVSILFIVPIFASADPYRSHAKAWLAFDYHKVFSREELNNHLDDEFANNTLIHFKRMDVRAFKYLEAFPRGQEYNVLIQMAQAHSYFKSGFSTVYKGQDVDRDLLAIHSLQYFLFLQVIFGIPMLLLAAGLLTYFRPIQY</sequence>
<reference evidence="2" key="2">
    <citation type="submission" date="2020-09" db="EMBL/GenBank/DDBJ databases">
        <authorList>
            <person name="Sun Q."/>
            <person name="Zhou Y."/>
        </authorList>
    </citation>
    <scope>NUCLEOTIDE SEQUENCE</scope>
    <source>
        <strain evidence="2">CGMCC 1.15966</strain>
    </source>
</reference>
<dbReference type="Proteomes" id="UP000614460">
    <property type="component" value="Unassembled WGS sequence"/>
</dbReference>
<protein>
    <submittedName>
        <fullName evidence="2">Uncharacterized protein</fullName>
    </submittedName>
</protein>
<keyword evidence="1" id="KW-1133">Transmembrane helix</keyword>
<reference evidence="2" key="1">
    <citation type="journal article" date="2014" name="Int. J. Syst. Evol. Microbiol.">
        <title>Complete genome sequence of Corynebacterium casei LMG S-19264T (=DSM 44701T), isolated from a smear-ripened cheese.</title>
        <authorList>
            <consortium name="US DOE Joint Genome Institute (JGI-PGF)"/>
            <person name="Walter F."/>
            <person name="Albersmeier A."/>
            <person name="Kalinowski J."/>
            <person name="Ruckert C."/>
        </authorList>
    </citation>
    <scope>NUCLEOTIDE SEQUENCE</scope>
    <source>
        <strain evidence="2">CGMCC 1.15966</strain>
    </source>
</reference>
<accession>A0A8H9G434</accession>
<evidence type="ECO:0000313" key="2">
    <source>
        <dbReference type="EMBL" id="GGE26680.1"/>
    </source>
</evidence>
<dbReference type="EMBL" id="BMKM01000006">
    <property type="protein sequence ID" value="GGE26680.1"/>
    <property type="molecule type" value="Genomic_DNA"/>
</dbReference>
<proteinExistence type="predicted"/>
<name>A0A8H9G434_9SPHI</name>
<gene>
    <name evidence="2" type="ORF">GCM10011516_25460</name>
</gene>
<organism evidence="2 3">
    <name type="scientific">Sphingobacterium cellulitidis</name>
    <dbReference type="NCBI Taxonomy" id="1768011"/>
    <lineage>
        <taxon>Bacteria</taxon>
        <taxon>Pseudomonadati</taxon>
        <taxon>Bacteroidota</taxon>
        <taxon>Sphingobacteriia</taxon>
        <taxon>Sphingobacteriales</taxon>
        <taxon>Sphingobacteriaceae</taxon>
        <taxon>Sphingobacterium</taxon>
    </lineage>
</organism>
<dbReference type="AlphaFoldDB" id="A0A8H9G434"/>
<comment type="caution">
    <text evidence="2">The sequence shown here is derived from an EMBL/GenBank/DDBJ whole genome shotgun (WGS) entry which is preliminary data.</text>
</comment>